<dbReference type="AlphaFoldDB" id="A0A2X0MHY8"/>
<protein>
    <submittedName>
        <fullName evidence="2">BQ5605_C031g11005 protein</fullName>
    </submittedName>
</protein>
<feature type="region of interest" description="Disordered" evidence="1">
    <location>
        <begin position="1"/>
        <end position="34"/>
    </location>
</feature>
<evidence type="ECO:0000313" key="3">
    <source>
        <dbReference type="Proteomes" id="UP000249464"/>
    </source>
</evidence>
<reference evidence="2 3" key="1">
    <citation type="submission" date="2016-11" db="EMBL/GenBank/DDBJ databases">
        <authorList>
            <person name="Jaros S."/>
            <person name="Januszkiewicz K."/>
            <person name="Wedrychowicz H."/>
        </authorList>
    </citation>
    <scope>NUCLEOTIDE SEQUENCE [LARGE SCALE GENOMIC DNA]</scope>
</reference>
<keyword evidence="3" id="KW-1185">Reference proteome</keyword>
<evidence type="ECO:0000313" key="2">
    <source>
        <dbReference type="EMBL" id="SGZ07273.1"/>
    </source>
</evidence>
<dbReference type="Proteomes" id="UP000249464">
    <property type="component" value="Unassembled WGS sequence"/>
</dbReference>
<proteinExistence type="predicted"/>
<gene>
    <name evidence="2" type="primary">BQ5605_C031g11005</name>
    <name evidence="2" type="ORF">BQ5605_C031G11005</name>
</gene>
<name>A0A2X0MHY8_9BASI</name>
<dbReference type="EMBL" id="FQNC01000068">
    <property type="protein sequence ID" value="SGZ07273.1"/>
    <property type="molecule type" value="Genomic_DNA"/>
</dbReference>
<feature type="compositionally biased region" description="Polar residues" evidence="1">
    <location>
        <begin position="1"/>
        <end position="13"/>
    </location>
</feature>
<organism evidence="2 3">
    <name type="scientific">Microbotryum silenes-dioicae</name>
    <dbReference type="NCBI Taxonomy" id="796604"/>
    <lineage>
        <taxon>Eukaryota</taxon>
        <taxon>Fungi</taxon>
        <taxon>Dikarya</taxon>
        <taxon>Basidiomycota</taxon>
        <taxon>Pucciniomycotina</taxon>
        <taxon>Microbotryomycetes</taxon>
        <taxon>Microbotryales</taxon>
        <taxon>Microbotryaceae</taxon>
        <taxon>Microbotryum</taxon>
    </lineage>
</organism>
<sequence>MGVMQSITPPNSSKNEHHDRAQDSGATAPDFDVDIDGTDKLQGLRCAVQDTTIVDRAFAGLERGALACHIARYGLGLEADDKPITDSKPSDDLQARIYGPHTEQFLGRSCCHRTRSLKRSNFVKDMSKTCPAEVGSP</sequence>
<evidence type="ECO:0000256" key="1">
    <source>
        <dbReference type="SAM" id="MobiDB-lite"/>
    </source>
</evidence>
<accession>A0A2X0MHY8</accession>